<proteinExistence type="predicted"/>
<organism evidence="3 4">
    <name type="scientific">Micromonospora fluostatini</name>
    <dbReference type="NCBI Taxonomy" id="1629071"/>
    <lineage>
        <taxon>Bacteria</taxon>
        <taxon>Bacillati</taxon>
        <taxon>Actinomycetota</taxon>
        <taxon>Actinomycetes</taxon>
        <taxon>Micromonosporales</taxon>
        <taxon>Micromonosporaceae</taxon>
        <taxon>Micromonospora</taxon>
    </lineage>
</organism>
<feature type="chain" id="PRO_5046013867" evidence="2">
    <location>
        <begin position="33"/>
        <end position="201"/>
    </location>
</feature>
<evidence type="ECO:0000256" key="2">
    <source>
        <dbReference type="SAM" id="SignalP"/>
    </source>
</evidence>
<keyword evidence="4" id="KW-1185">Reference proteome</keyword>
<feature type="compositionally biased region" description="Low complexity" evidence="1">
    <location>
        <begin position="180"/>
        <end position="194"/>
    </location>
</feature>
<name>A0ABY2DL37_9ACTN</name>
<dbReference type="SUPFAM" id="SSF49478">
    <property type="entry name" value="Cna protein B-type domain"/>
    <property type="match status" value="1"/>
</dbReference>
<protein>
    <submittedName>
        <fullName evidence="3">Carboxypeptidase regulatory-like domain-containing protein</fullName>
    </submittedName>
</protein>
<feature type="non-terminal residue" evidence="3">
    <location>
        <position position="201"/>
    </location>
</feature>
<gene>
    <name evidence="3" type="ORF">E1091_02270</name>
</gene>
<accession>A0ABY2DL37</accession>
<feature type="signal peptide" evidence="2">
    <location>
        <begin position="1"/>
        <end position="32"/>
    </location>
</feature>
<keyword evidence="2" id="KW-0732">Signal</keyword>
<evidence type="ECO:0000313" key="4">
    <source>
        <dbReference type="Proteomes" id="UP000295626"/>
    </source>
</evidence>
<reference evidence="3 4" key="1">
    <citation type="submission" date="2019-02" db="EMBL/GenBank/DDBJ databases">
        <title>Draft genome sequences of novel Actinobacteria.</title>
        <authorList>
            <person name="Sahin N."/>
            <person name="Ay H."/>
            <person name="Saygin H."/>
        </authorList>
    </citation>
    <scope>NUCLEOTIDE SEQUENCE [LARGE SCALE GENOMIC DNA]</scope>
    <source>
        <strain evidence="3 4">JCM 30529</strain>
    </source>
</reference>
<dbReference type="Proteomes" id="UP000295626">
    <property type="component" value="Unassembled WGS sequence"/>
</dbReference>
<sequence>MSTHRRAWKRAGVVVALVAGALFAVPATPALAADVVGIDPGQVSLRAGSEASFTVQLRGEEGENATISVNGLPNGVSCASGCGQITLGGDGNGSQQVVLRADGNARDGNGSATVSAGGQGRNVQVRVQGRQEPEPEPTREEVQTVRSVSGKVVAQANGDAVANAIVILLDGNGRRHETNSDGSGNFRFGGSSSNPIVPGQL</sequence>
<dbReference type="EMBL" id="SMKE01000035">
    <property type="protein sequence ID" value="TDC01746.1"/>
    <property type="molecule type" value="Genomic_DNA"/>
</dbReference>
<evidence type="ECO:0000256" key="1">
    <source>
        <dbReference type="SAM" id="MobiDB-lite"/>
    </source>
</evidence>
<evidence type="ECO:0000313" key="3">
    <source>
        <dbReference type="EMBL" id="TDC01746.1"/>
    </source>
</evidence>
<comment type="caution">
    <text evidence="3">The sequence shown here is derived from an EMBL/GenBank/DDBJ whole genome shotgun (WGS) entry which is preliminary data.</text>
</comment>
<feature type="region of interest" description="Disordered" evidence="1">
    <location>
        <begin position="176"/>
        <end position="201"/>
    </location>
</feature>